<name>A0ABM1I0L8_POLDO</name>
<dbReference type="GeneID" id="107065005"/>
<dbReference type="Proteomes" id="UP000694924">
    <property type="component" value="Unplaced"/>
</dbReference>
<protein>
    <submittedName>
        <fullName evidence="2">Uncharacterized protein LOC107065005 isoform X1</fullName>
    </submittedName>
</protein>
<accession>A0ABM1I0L8</accession>
<organism evidence="1 2">
    <name type="scientific">Polistes dominula</name>
    <name type="common">European paper wasp</name>
    <name type="synonym">Vespa dominula</name>
    <dbReference type="NCBI Taxonomy" id="743375"/>
    <lineage>
        <taxon>Eukaryota</taxon>
        <taxon>Metazoa</taxon>
        <taxon>Ecdysozoa</taxon>
        <taxon>Arthropoda</taxon>
        <taxon>Hexapoda</taxon>
        <taxon>Insecta</taxon>
        <taxon>Pterygota</taxon>
        <taxon>Neoptera</taxon>
        <taxon>Endopterygota</taxon>
        <taxon>Hymenoptera</taxon>
        <taxon>Apocrita</taxon>
        <taxon>Aculeata</taxon>
        <taxon>Vespoidea</taxon>
        <taxon>Vespidae</taxon>
        <taxon>Polistinae</taxon>
        <taxon>Polistini</taxon>
        <taxon>Polistes</taxon>
    </lineage>
</organism>
<reference evidence="2" key="1">
    <citation type="submission" date="2025-08" db="UniProtKB">
        <authorList>
            <consortium name="RefSeq"/>
        </authorList>
    </citation>
    <scope>IDENTIFICATION</scope>
    <source>
        <tissue evidence="2">Whole body</tissue>
    </source>
</reference>
<evidence type="ECO:0000313" key="2">
    <source>
        <dbReference type="RefSeq" id="XP_015173755.1"/>
    </source>
</evidence>
<sequence length="203" mass="23532">MEEYIERVQRVFSVHENESVKLDATDKMGVSEINMWILIRRYDQIESENDTLKTTLNCFTVVPGITLDELRISIYYWVGIEKDNSKVLKIRRHDNHLIPLSSLLRGSQKDKPFIIDVVGVHQFCPVEERSLPPGYLDAFKSKLANLEKRVMMVESFLPNMTSSHMRTVETMVTQLTNCVNFLDRRLDELTPICLKSQIQPEAS</sequence>
<dbReference type="RefSeq" id="XP_015173755.1">
    <property type="nucleotide sequence ID" value="XM_015318269.1"/>
</dbReference>
<gene>
    <name evidence="2" type="primary">LOC107065005</name>
</gene>
<proteinExistence type="predicted"/>
<keyword evidence="1" id="KW-1185">Reference proteome</keyword>
<evidence type="ECO:0000313" key="1">
    <source>
        <dbReference type="Proteomes" id="UP000694924"/>
    </source>
</evidence>